<evidence type="ECO:0000313" key="3">
    <source>
        <dbReference type="Proteomes" id="UP000266723"/>
    </source>
</evidence>
<evidence type="ECO:0000313" key="2">
    <source>
        <dbReference type="EMBL" id="KAF3532661.1"/>
    </source>
</evidence>
<comment type="caution">
    <text evidence="2">The sequence shown here is derived from an EMBL/GenBank/DDBJ whole genome shotgun (WGS) entry which is preliminary data.</text>
</comment>
<feature type="compositionally biased region" description="Basic residues" evidence="1">
    <location>
        <begin position="123"/>
        <end position="136"/>
    </location>
</feature>
<proteinExistence type="predicted"/>
<feature type="region of interest" description="Disordered" evidence="1">
    <location>
        <begin position="68"/>
        <end position="146"/>
    </location>
</feature>
<organism evidence="2 3">
    <name type="scientific">Brassica cretica</name>
    <name type="common">Mustard</name>
    <dbReference type="NCBI Taxonomy" id="69181"/>
    <lineage>
        <taxon>Eukaryota</taxon>
        <taxon>Viridiplantae</taxon>
        <taxon>Streptophyta</taxon>
        <taxon>Embryophyta</taxon>
        <taxon>Tracheophyta</taxon>
        <taxon>Spermatophyta</taxon>
        <taxon>Magnoliopsida</taxon>
        <taxon>eudicotyledons</taxon>
        <taxon>Gunneridae</taxon>
        <taxon>Pentapetalae</taxon>
        <taxon>rosids</taxon>
        <taxon>malvids</taxon>
        <taxon>Brassicales</taxon>
        <taxon>Brassicaceae</taxon>
        <taxon>Brassiceae</taxon>
        <taxon>Brassica</taxon>
    </lineage>
</organism>
<evidence type="ECO:0000256" key="1">
    <source>
        <dbReference type="SAM" id="MobiDB-lite"/>
    </source>
</evidence>
<dbReference type="EMBL" id="QGKV02001507">
    <property type="protein sequence ID" value="KAF3532661.1"/>
    <property type="molecule type" value="Genomic_DNA"/>
</dbReference>
<sequence length="216" mass="23613">MAMLYISHADETERLARIERVRQGIAESQEESSARITRITRDLDKGNGHVFSFQEVVEKRPRAAPLQIGNLPRWNEASESDAESGSSAIQAPTFSAPAKVPTGFHLGPSSEGRVTGNLSSSKSQRRRPPSWKRKTSTKPGVDSEELLSGIPSVEPTLTLEEVSESSGSVRINDGCNTIAQNIAESALQVQWQQSYLARNGPDWLDARINMEASVVV</sequence>
<name>A0ABQ7BKF3_BRACR</name>
<accession>A0ABQ7BKF3</accession>
<protein>
    <submittedName>
        <fullName evidence="2">Uncharacterized protein</fullName>
    </submittedName>
</protein>
<gene>
    <name evidence="2" type="ORF">DY000_02037801</name>
</gene>
<reference evidence="2 3" key="1">
    <citation type="journal article" date="2020" name="BMC Genomics">
        <title>Intraspecific diversification of the crop wild relative Brassica cretica Lam. using demographic model selection.</title>
        <authorList>
            <person name="Kioukis A."/>
            <person name="Michalopoulou V.A."/>
            <person name="Briers L."/>
            <person name="Pirintsos S."/>
            <person name="Studholme D.J."/>
            <person name="Pavlidis P."/>
            <person name="Sarris P.F."/>
        </authorList>
    </citation>
    <scope>NUCLEOTIDE SEQUENCE [LARGE SCALE GENOMIC DNA]</scope>
    <source>
        <strain evidence="3">cv. PFS-1207/04</strain>
    </source>
</reference>
<dbReference type="Proteomes" id="UP000266723">
    <property type="component" value="Unassembled WGS sequence"/>
</dbReference>
<keyword evidence="3" id="KW-1185">Reference proteome</keyword>